<keyword evidence="5" id="KW-0170">Cobalt</keyword>
<evidence type="ECO:0000256" key="3">
    <source>
        <dbReference type="ARBA" id="ARBA00022628"/>
    </source>
</evidence>
<organism evidence="7 8">
    <name type="scientific">Marinicauda salina</name>
    <dbReference type="NCBI Taxonomy" id="2135793"/>
    <lineage>
        <taxon>Bacteria</taxon>
        <taxon>Pseudomonadati</taxon>
        <taxon>Pseudomonadota</taxon>
        <taxon>Alphaproteobacteria</taxon>
        <taxon>Maricaulales</taxon>
        <taxon>Maricaulaceae</taxon>
        <taxon>Marinicauda</taxon>
    </lineage>
</organism>
<accession>A0A2U2BTW8</accession>
<evidence type="ECO:0000256" key="4">
    <source>
        <dbReference type="ARBA" id="ARBA00023235"/>
    </source>
</evidence>
<dbReference type="GO" id="GO:0005737">
    <property type="term" value="C:cytoplasm"/>
    <property type="evidence" value="ECO:0007669"/>
    <property type="project" value="TreeGrafter"/>
</dbReference>
<comment type="cofactor">
    <cofactor evidence="1">
        <name>adenosylcob(III)alamin</name>
        <dbReference type="ChEBI" id="CHEBI:18408"/>
    </cofactor>
</comment>
<evidence type="ECO:0000256" key="5">
    <source>
        <dbReference type="ARBA" id="ARBA00023285"/>
    </source>
</evidence>
<evidence type="ECO:0000256" key="2">
    <source>
        <dbReference type="ARBA" id="ARBA00008465"/>
    </source>
</evidence>
<protein>
    <submittedName>
        <fullName evidence="7">Methylmalonyl-CoA mutase</fullName>
    </submittedName>
</protein>
<keyword evidence="8" id="KW-1185">Reference proteome</keyword>
<dbReference type="AlphaFoldDB" id="A0A2U2BTW8"/>
<gene>
    <name evidence="7" type="ORF">DDZ18_07050</name>
</gene>
<dbReference type="RefSeq" id="WP_109252661.1">
    <property type="nucleotide sequence ID" value="NZ_QEXV01000003.1"/>
</dbReference>
<dbReference type="Gene3D" id="3.20.20.240">
    <property type="entry name" value="Methylmalonyl-CoA mutase"/>
    <property type="match status" value="1"/>
</dbReference>
<keyword evidence="3" id="KW-0846">Cobalamin</keyword>
<comment type="similarity">
    <text evidence="2">Belongs to the methylmalonyl-CoA mutase family.</text>
</comment>
<dbReference type="PANTHER" id="PTHR48101:SF4">
    <property type="entry name" value="METHYLMALONYL-COA MUTASE, MITOCHONDRIAL"/>
    <property type="match status" value="1"/>
</dbReference>
<dbReference type="GO" id="GO:0031419">
    <property type="term" value="F:cobalamin binding"/>
    <property type="evidence" value="ECO:0007669"/>
    <property type="project" value="UniProtKB-KW"/>
</dbReference>
<sequence length="656" mass="68832">MTEAIRPMAEGFPPADDAEWRALADEALKGADFDRLVRRTVDGIARGPLFARGDLADVEAAGAPGAAPFVRGLAAERDAHLPWGIRQAVDDPDPADANAAILDELHGGASEIELRLDPAGEDGVAVRTLDELKRTLDGVLLDLAPVHLAPARLNPQYGAMLLALFEDAGLDGTNLHGGLGLSPIGRKSRLGGGAEKLPDRLKRTAEAAAYCAETFPRLGVVDITAGAPHEAGGSEAQEIAFCAAGGASYMRVFLDHGLSPDQAANALVFSLSADADIHLTIAKLRAARRVWARVTESFGCSPAARGMRVHVHTSARMMTARDPWTNLIRVSCAALGAAAGGADSITVRPLTHARPGRPTSFARRLARNLQILLAEESHIGKVADPAGGGYLHETLGARLAEAGWGVFQEIERRGGLFETVKAGWLQAEIAKVRAQRETAYAEGRESLIGLSQYPVLGAEPIETLPRDYAPPALDAPELEPQPFAGKIAAARSGAQIRPLSTPEPEWEPVAFMRFAEPFEALRDAADAFAEKTGARPRAFLATLGGLADFNARATFAENRLAAGGVEATGAEARESVEATVKAFADSGAQLAVICGTDAAYEADAADLAKALRAAGADAVWVAGKPADIAGVDHYIHMRSNALDDLARAHAATGVKA</sequence>
<evidence type="ECO:0000313" key="8">
    <source>
        <dbReference type="Proteomes" id="UP000245168"/>
    </source>
</evidence>
<comment type="caution">
    <text evidence="7">The sequence shown here is derived from an EMBL/GenBank/DDBJ whole genome shotgun (WGS) entry which is preliminary data.</text>
</comment>
<dbReference type="Proteomes" id="UP000245168">
    <property type="component" value="Unassembled WGS sequence"/>
</dbReference>
<dbReference type="SUPFAM" id="SSF52242">
    <property type="entry name" value="Cobalamin (vitamin B12)-binding domain"/>
    <property type="match status" value="1"/>
</dbReference>
<evidence type="ECO:0000259" key="6">
    <source>
        <dbReference type="Pfam" id="PF01642"/>
    </source>
</evidence>
<name>A0A2U2BTW8_9PROT</name>
<dbReference type="EMBL" id="QEXV01000003">
    <property type="protein sequence ID" value="PWE17430.1"/>
    <property type="molecule type" value="Genomic_DNA"/>
</dbReference>
<dbReference type="GO" id="GO:0019678">
    <property type="term" value="P:propionate metabolic process, methylmalonyl pathway"/>
    <property type="evidence" value="ECO:0007669"/>
    <property type="project" value="TreeGrafter"/>
</dbReference>
<dbReference type="Gene3D" id="3.40.50.280">
    <property type="entry name" value="Cobalamin-binding domain"/>
    <property type="match status" value="1"/>
</dbReference>
<dbReference type="GO" id="GO:0004494">
    <property type="term" value="F:methylmalonyl-CoA mutase activity"/>
    <property type="evidence" value="ECO:0007669"/>
    <property type="project" value="UniProtKB-EC"/>
</dbReference>
<feature type="domain" description="Methylmalonyl-CoA mutase alpha/beta chain catalytic" evidence="6">
    <location>
        <begin position="40"/>
        <end position="467"/>
    </location>
</feature>
<proteinExistence type="inferred from homology"/>
<dbReference type="SUPFAM" id="SSF51703">
    <property type="entry name" value="Cobalamin (vitamin B12)-dependent enzymes"/>
    <property type="match status" value="1"/>
</dbReference>
<evidence type="ECO:0000256" key="1">
    <source>
        <dbReference type="ARBA" id="ARBA00001922"/>
    </source>
</evidence>
<dbReference type="OrthoDB" id="9762378at2"/>
<reference evidence="8" key="1">
    <citation type="submission" date="2018-05" db="EMBL/GenBank/DDBJ databases">
        <authorList>
            <person name="Liu B.-T."/>
        </authorList>
    </citation>
    <scope>NUCLEOTIDE SEQUENCE [LARGE SCALE GENOMIC DNA]</scope>
    <source>
        <strain evidence="8">WD6-1</strain>
    </source>
</reference>
<keyword evidence="4" id="KW-0413">Isomerase</keyword>
<dbReference type="InterPro" id="IPR006099">
    <property type="entry name" value="MeMalonylCoA_mutase_a/b_cat"/>
</dbReference>
<evidence type="ECO:0000313" key="7">
    <source>
        <dbReference type="EMBL" id="PWE17430.1"/>
    </source>
</evidence>
<dbReference type="Pfam" id="PF01642">
    <property type="entry name" value="MM_CoA_mutase"/>
    <property type="match status" value="1"/>
</dbReference>
<dbReference type="InterPro" id="IPR036724">
    <property type="entry name" value="Cobalamin-bd_sf"/>
</dbReference>
<dbReference type="GO" id="GO:0046872">
    <property type="term" value="F:metal ion binding"/>
    <property type="evidence" value="ECO:0007669"/>
    <property type="project" value="InterPro"/>
</dbReference>
<dbReference type="InterPro" id="IPR016176">
    <property type="entry name" value="Cbl-dep_enz_cat"/>
</dbReference>
<dbReference type="PANTHER" id="PTHR48101">
    <property type="entry name" value="METHYLMALONYL-COA MUTASE, MITOCHONDRIAL-RELATED"/>
    <property type="match status" value="1"/>
</dbReference>